<name>A0A7J0BV42_9BACT</name>
<keyword evidence="2" id="KW-1185">Reference proteome</keyword>
<protein>
    <recommendedName>
        <fullName evidence="3">Tail fiber protein</fullName>
    </recommendedName>
</protein>
<dbReference type="RefSeq" id="WP_174410118.1">
    <property type="nucleotide sequence ID" value="NZ_BLVP01000008.1"/>
</dbReference>
<reference evidence="1 2" key="1">
    <citation type="submission" date="2020-05" db="EMBL/GenBank/DDBJ databases">
        <title>Draft genome sequence of Desulfovibrio psychrotolerans JS1T.</title>
        <authorList>
            <person name="Ueno A."/>
            <person name="Tamazawa S."/>
            <person name="Tamamura S."/>
            <person name="Murakami T."/>
            <person name="Kiyama T."/>
            <person name="Inomata H."/>
            <person name="Amano Y."/>
            <person name="Miyakawa K."/>
            <person name="Tamaki H."/>
            <person name="Naganuma T."/>
            <person name="Kaneko K."/>
        </authorList>
    </citation>
    <scope>NUCLEOTIDE SEQUENCE [LARGE SCALE GENOMIC DNA]</scope>
    <source>
        <strain evidence="1 2">JS1</strain>
    </source>
</reference>
<dbReference type="AlphaFoldDB" id="A0A7J0BV42"/>
<proteinExistence type="predicted"/>
<evidence type="ECO:0000313" key="2">
    <source>
        <dbReference type="Proteomes" id="UP000503820"/>
    </source>
</evidence>
<accession>A0A7J0BV42</accession>
<comment type="caution">
    <text evidence="1">The sequence shown here is derived from an EMBL/GenBank/DDBJ whole genome shotgun (WGS) entry which is preliminary data.</text>
</comment>
<dbReference type="EMBL" id="BLVP01000008">
    <property type="protein sequence ID" value="GFM37528.1"/>
    <property type="molecule type" value="Genomic_DNA"/>
</dbReference>
<sequence>MTVSTMTTVHAYVGDGVQQEWPVLFPFFNPEDVRAIRTGADGKDTVLAYGSEYTVAALENGGRCICPLGSGERLTLFLDLAPVQQIDLSNTGILAPEIIERGFDRLTLIAQQLKEEVGRCVQIGRTSGLTPNELLASIDASVAVCTAAQAASGQSAAGAATARDEAAVSAMASAAAAASVNLPGPAPAESGRGLVVAPEGGWTLGGTAAAKNVGTGPDDVPTNDLIPVPDLSAIWDALGMTNVRMAFDGWRDFVSAIADTYGDATGIAVAEIFARDAAIHAYYVPTPDVASLTTVTGSNLSGGASYLGLNTLANDTGHVDYTFASPRIITEFALTAHATLPERAPKTWTLVGDPAGANVTLLNIVHEGAWSGSEVRKYAMNAEAAAYSTYRLYYVAKDDPFGKSNEYYWGRAHFYEMPAGERDLASIAFTAEAAPAMVRVLIVAETGAMVLNTDLIVEASRDDGTTWSQCSMSAYANYGAPGGPVIYAGQADVSAQPNGTAVRYRIRASTLTLPVIHAVWMQWG</sequence>
<gene>
    <name evidence="1" type="ORF">DSM19430T_22120</name>
</gene>
<evidence type="ECO:0008006" key="3">
    <source>
        <dbReference type="Google" id="ProtNLM"/>
    </source>
</evidence>
<dbReference type="Proteomes" id="UP000503820">
    <property type="component" value="Unassembled WGS sequence"/>
</dbReference>
<evidence type="ECO:0000313" key="1">
    <source>
        <dbReference type="EMBL" id="GFM37528.1"/>
    </source>
</evidence>
<organism evidence="1 2">
    <name type="scientific">Desulfovibrio psychrotolerans</name>
    <dbReference type="NCBI Taxonomy" id="415242"/>
    <lineage>
        <taxon>Bacteria</taxon>
        <taxon>Pseudomonadati</taxon>
        <taxon>Thermodesulfobacteriota</taxon>
        <taxon>Desulfovibrionia</taxon>
        <taxon>Desulfovibrionales</taxon>
        <taxon>Desulfovibrionaceae</taxon>
        <taxon>Desulfovibrio</taxon>
    </lineage>
</organism>